<feature type="transmembrane region" description="Helical" evidence="8">
    <location>
        <begin position="302"/>
        <end position="320"/>
    </location>
</feature>
<keyword evidence="7 8" id="KW-0807">Transducer</keyword>
<keyword evidence="10" id="KW-1185">Reference proteome</keyword>
<keyword evidence="2 8" id="KW-1003">Cell membrane</keyword>
<feature type="transmembrane region" description="Helical" evidence="8">
    <location>
        <begin position="101"/>
        <end position="118"/>
    </location>
</feature>
<dbReference type="GO" id="GO:0043025">
    <property type="term" value="C:neuronal cell body"/>
    <property type="evidence" value="ECO:0007669"/>
    <property type="project" value="TreeGrafter"/>
</dbReference>
<evidence type="ECO:0000256" key="5">
    <source>
        <dbReference type="ARBA" id="ARBA00023136"/>
    </source>
</evidence>
<dbReference type="CTD" id="23687835"/>
<protein>
    <recommendedName>
        <fullName evidence="8">Gustatory receptor</fullName>
    </recommendedName>
</protein>
<dbReference type="GO" id="GO:0007635">
    <property type="term" value="P:chemosensory behavior"/>
    <property type="evidence" value="ECO:0007669"/>
    <property type="project" value="TreeGrafter"/>
</dbReference>
<feature type="transmembrane region" description="Helical" evidence="8">
    <location>
        <begin position="60"/>
        <end position="81"/>
    </location>
</feature>
<dbReference type="GO" id="GO:0005886">
    <property type="term" value="C:plasma membrane"/>
    <property type="evidence" value="ECO:0007669"/>
    <property type="project" value="UniProtKB-SubCell"/>
</dbReference>
<dbReference type="GO" id="GO:0030425">
    <property type="term" value="C:dendrite"/>
    <property type="evidence" value="ECO:0007669"/>
    <property type="project" value="TreeGrafter"/>
</dbReference>
<dbReference type="RefSeq" id="NP_001177453.1">
    <property type="nucleotide sequence ID" value="NM_001190524.1"/>
</dbReference>
<evidence type="ECO:0000256" key="1">
    <source>
        <dbReference type="ARBA" id="ARBA00004651"/>
    </source>
</evidence>
<comment type="caution">
    <text evidence="8">Lacks conserved residue(s) required for the propagation of feature annotation.</text>
</comment>
<feature type="transmembrane region" description="Helical" evidence="8">
    <location>
        <begin position="262"/>
        <end position="282"/>
    </location>
</feature>
<evidence type="ECO:0000256" key="7">
    <source>
        <dbReference type="ARBA" id="ARBA00023224"/>
    </source>
</evidence>
<dbReference type="InterPro" id="IPR013604">
    <property type="entry name" value="7TM_chemorcpt"/>
</dbReference>
<dbReference type="KEGG" id="nvi:100463020"/>
<evidence type="ECO:0000256" key="3">
    <source>
        <dbReference type="ARBA" id="ARBA00022692"/>
    </source>
</evidence>
<evidence type="ECO:0000256" key="4">
    <source>
        <dbReference type="ARBA" id="ARBA00022989"/>
    </source>
</evidence>
<feature type="transmembrane region" description="Helical" evidence="8">
    <location>
        <begin position="372"/>
        <end position="390"/>
    </location>
</feature>
<dbReference type="GO" id="GO:0007165">
    <property type="term" value="P:signal transduction"/>
    <property type="evidence" value="ECO:0007669"/>
    <property type="project" value="UniProtKB-KW"/>
</dbReference>
<dbReference type="AlphaFoldDB" id="A0A7M6USC6"/>
<reference evidence="9" key="1">
    <citation type="submission" date="2021-01" db="UniProtKB">
        <authorList>
            <consortium name="EnsemblMetazoa"/>
        </authorList>
    </citation>
    <scope>IDENTIFICATION</scope>
</reference>
<dbReference type="Pfam" id="PF08395">
    <property type="entry name" value="7tm_7"/>
    <property type="match status" value="1"/>
</dbReference>
<dbReference type="GO" id="GO:0050909">
    <property type="term" value="P:sensory perception of taste"/>
    <property type="evidence" value="ECO:0007669"/>
    <property type="project" value="InterPro"/>
</dbReference>
<comment type="similarity">
    <text evidence="8">Belongs to the insect chemoreceptor superfamily. Gustatory receptor (GR) family.</text>
</comment>
<dbReference type="EnsemblMetazoa" id="NM_001190524">
    <property type="protein sequence ID" value="NP_001177453"/>
    <property type="gene ID" value="GeneID_100463020"/>
</dbReference>
<keyword evidence="4 8" id="KW-1133">Transmembrane helix</keyword>
<dbReference type="GO" id="GO:0008049">
    <property type="term" value="P:male courtship behavior"/>
    <property type="evidence" value="ECO:0007669"/>
    <property type="project" value="TreeGrafter"/>
</dbReference>
<dbReference type="InParanoid" id="A0A7M6USC6"/>
<comment type="subcellular location">
    <subcellularLocation>
        <location evidence="1 8">Cell membrane</location>
        <topology evidence="1 8">Multi-pass membrane protein</topology>
    </subcellularLocation>
</comment>
<proteinExistence type="inferred from homology"/>
<feature type="transmembrane region" description="Helical" evidence="8">
    <location>
        <begin position="158"/>
        <end position="176"/>
    </location>
</feature>
<organism evidence="9 10">
    <name type="scientific">Nasonia vitripennis</name>
    <name type="common">Parasitic wasp</name>
    <dbReference type="NCBI Taxonomy" id="7425"/>
    <lineage>
        <taxon>Eukaryota</taxon>
        <taxon>Metazoa</taxon>
        <taxon>Ecdysozoa</taxon>
        <taxon>Arthropoda</taxon>
        <taxon>Hexapoda</taxon>
        <taxon>Insecta</taxon>
        <taxon>Pterygota</taxon>
        <taxon>Neoptera</taxon>
        <taxon>Endopterygota</taxon>
        <taxon>Hymenoptera</taxon>
        <taxon>Apocrita</taxon>
        <taxon>Proctotrupomorpha</taxon>
        <taxon>Chalcidoidea</taxon>
        <taxon>Pteromalidae</taxon>
        <taxon>Pteromalinae</taxon>
        <taxon>Nasonia</taxon>
    </lineage>
</organism>
<dbReference type="PANTHER" id="PTHR21143">
    <property type="entry name" value="INVERTEBRATE GUSTATORY RECEPTOR"/>
    <property type="match status" value="1"/>
</dbReference>
<keyword evidence="6 8" id="KW-0675">Receptor</keyword>
<dbReference type="PANTHER" id="PTHR21143:SF133">
    <property type="entry name" value="GUSTATORY AND PHEROMONE RECEPTOR 32A-RELATED"/>
    <property type="match status" value="1"/>
</dbReference>
<dbReference type="OrthoDB" id="6366728at2759"/>
<feature type="transmembrane region" description="Helical" evidence="8">
    <location>
        <begin position="18"/>
        <end position="39"/>
    </location>
</feature>
<dbReference type="GeneID" id="100463020"/>
<keyword evidence="3 8" id="KW-0812">Transmembrane</keyword>
<evidence type="ECO:0000256" key="8">
    <source>
        <dbReference type="RuleBase" id="RU363108"/>
    </source>
</evidence>
<sequence length="392" mass="45557">MNSKVLFMILKNWKISDLLFLKCVFYLFKLFGLATTSIQTKPSTSRFHLPLFTRSKLGQIYNVILAIGISFVYACLIRWTIKHYEHHIISRSHQAIDYTHTTMAMITAIFVLLVFCIQQEKFLNLGNRTVRLGELLVGFYEVQRPSKQKTLTKHVKEIYIMVGMTWLSIFVTTETGGYFKNVVYFSMIYLCNQIITLTLLQYSAILRCLQQILWFVNENFLQFSKEPCQMDKIKIQFSKLRELYLSVCEIAEDIERFYAKPMLLCIVYVFVTLIFFASFITKPMVSAVVISDFQICHCSFRILHYVVALIILVKSVTAAVSESKRTGKIVNKWLGDCNTLQVDPKIYHFSNYLLHHNLHFSVLELFSLDGSLLMSITASITTYLVIFLQLQE</sequence>
<dbReference type="GO" id="GO:0030424">
    <property type="term" value="C:axon"/>
    <property type="evidence" value="ECO:0007669"/>
    <property type="project" value="TreeGrafter"/>
</dbReference>
<name>A0A7M6USC6_NASVI</name>
<evidence type="ECO:0000256" key="2">
    <source>
        <dbReference type="ARBA" id="ARBA00022475"/>
    </source>
</evidence>
<evidence type="ECO:0000256" key="6">
    <source>
        <dbReference type="ARBA" id="ARBA00023170"/>
    </source>
</evidence>
<evidence type="ECO:0000313" key="10">
    <source>
        <dbReference type="Proteomes" id="UP000002358"/>
    </source>
</evidence>
<dbReference type="SMR" id="A0A7M6USC6"/>
<keyword evidence="5 8" id="KW-0472">Membrane</keyword>
<accession>A0A7M6USC6</accession>
<feature type="transmembrane region" description="Helical" evidence="8">
    <location>
        <begin position="182"/>
        <end position="200"/>
    </location>
</feature>
<dbReference type="Proteomes" id="UP000002358">
    <property type="component" value="Chromosome 4"/>
</dbReference>
<dbReference type="FunCoup" id="A0A7M6USC6">
    <property type="interactions" value="27"/>
</dbReference>
<comment type="function">
    <text evidence="8">Gustatory receptor which mediates acceptance or avoidance behavior, depending on its substrates.</text>
</comment>
<evidence type="ECO:0000313" key="9">
    <source>
        <dbReference type="EnsemblMetazoa" id="NP_001177453"/>
    </source>
</evidence>